<feature type="domain" description="Phage integrase central" evidence="2">
    <location>
        <begin position="7"/>
        <end position="56"/>
    </location>
</feature>
<gene>
    <name evidence="3" type="ORF">B1B_11777</name>
</gene>
<evidence type="ECO:0000313" key="3">
    <source>
        <dbReference type="EMBL" id="EQD49147.1"/>
    </source>
</evidence>
<dbReference type="Gene3D" id="1.10.150.130">
    <property type="match status" value="1"/>
</dbReference>
<dbReference type="GO" id="GO:0003677">
    <property type="term" value="F:DNA binding"/>
    <property type="evidence" value="ECO:0007669"/>
    <property type="project" value="UniProtKB-KW"/>
</dbReference>
<dbReference type="EMBL" id="AUZY01007682">
    <property type="protein sequence ID" value="EQD49147.1"/>
    <property type="molecule type" value="Genomic_DNA"/>
</dbReference>
<feature type="non-terminal residue" evidence="3">
    <location>
        <position position="57"/>
    </location>
</feature>
<sequence length="57" mass="6434">MPTFVSELGHLKALEITKRQIITFLDSVVDRGAPIVANRTYTLLKQMFTWAAAKDLI</sequence>
<reference evidence="3" key="1">
    <citation type="submission" date="2013-08" db="EMBL/GenBank/DDBJ databases">
        <authorList>
            <person name="Mendez C."/>
            <person name="Richter M."/>
            <person name="Ferrer M."/>
            <person name="Sanchez J."/>
        </authorList>
    </citation>
    <scope>NUCLEOTIDE SEQUENCE</scope>
</reference>
<dbReference type="InterPro" id="IPR011010">
    <property type="entry name" value="DNA_brk_join_enz"/>
</dbReference>
<evidence type="ECO:0000256" key="1">
    <source>
        <dbReference type="ARBA" id="ARBA00023125"/>
    </source>
</evidence>
<accession>T0ZX03</accession>
<comment type="caution">
    <text evidence="3">The sequence shown here is derived from an EMBL/GenBank/DDBJ whole genome shotgun (WGS) entry which is preliminary data.</text>
</comment>
<dbReference type="SUPFAM" id="SSF56349">
    <property type="entry name" value="DNA breaking-rejoining enzymes"/>
    <property type="match status" value="1"/>
</dbReference>
<dbReference type="InterPro" id="IPR053876">
    <property type="entry name" value="Phage_int_M"/>
</dbReference>
<keyword evidence="1" id="KW-0238">DNA-binding</keyword>
<dbReference type="AlphaFoldDB" id="T0ZX03"/>
<organism evidence="3">
    <name type="scientific">mine drainage metagenome</name>
    <dbReference type="NCBI Taxonomy" id="410659"/>
    <lineage>
        <taxon>unclassified sequences</taxon>
        <taxon>metagenomes</taxon>
        <taxon>ecological metagenomes</taxon>
    </lineage>
</organism>
<reference evidence="3" key="2">
    <citation type="journal article" date="2014" name="ISME J.">
        <title>Microbial stratification in low pH oxic and suboxic macroscopic growths along an acid mine drainage.</title>
        <authorList>
            <person name="Mendez-Garcia C."/>
            <person name="Mesa V."/>
            <person name="Sprenger R.R."/>
            <person name="Richter M."/>
            <person name="Diez M.S."/>
            <person name="Solano J."/>
            <person name="Bargiela R."/>
            <person name="Golyshina O.V."/>
            <person name="Manteca A."/>
            <person name="Ramos J.L."/>
            <person name="Gallego J.R."/>
            <person name="Llorente I."/>
            <person name="Martins Dos Santos V.A."/>
            <person name="Jensen O.N."/>
            <person name="Pelaez A.I."/>
            <person name="Sanchez J."/>
            <person name="Ferrer M."/>
        </authorList>
    </citation>
    <scope>NUCLEOTIDE SEQUENCE</scope>
</reference>
<protein>
    <recommendedName>
        <fullName evidence="2">Phage integrase central domain-containing protein</fullName>
    </recommendedName>
</protein>
<dbReference type="InterPro" id="IPR010998">
    <property type="entry name" value="Integrase_recombinase_N"/>
</dbReference>
<evidence type="ECO:0000259" key="2">
    <source>
        <dbReference type="Pfam" id="PF22022"/>
    </source>
</evidence>
<dbReference type="Pfam" id="PF22022">
    <property type="entry name" value="Phage_int_M"/>
    <property type="match status" value="1"/>
</dbReference>
<proteinExistence type="predicted"/>
<name>T0ZX03_9ZZZZ</name>